<dbReference type="PANTHER" id="PTHR38595:SF1">
    <property type="entry name" value="TYPE VI SECRETION SYSTEM COMPONENT TSSE1"/>
    <property type="match status" value="1"/>
</dbReference>
<dbReference type="PANTHER" id="PTHR38595">
    <property type="entry name" value="CYTOPLASMIC PROTEIN-RELATED"/>
    <property type="match status" value="1"/>
</dbReference>
<dbReference type="InterPro" id="IPR053176">
    <property type="entry name" value="T6SS_TssE1-like"/>
</dbReference>
<name>A0A848MF28_9GAMM</name>
<gene>
    <name evidence="2" type="ORF">GW590_02305</name>
</gene>
<accession>A0A848MF28</accession>
<dbReference type="AlphaFoldDB" id="A0A848MF28"/>
<evidence type="ECO:0000313" key="3">
    <source>
        <dbReference type="Proteomes" id="UP000585363"/>
    </source>
</evidence>
<keyword evidence="3" id="KW-1185">Reference proteome</keyword>
<comment type="caution">
    <text evidence="2">The sequence shown here is derived from an EMBL/GenBank/DDBJ whole genome shotgun (WGS) entry which is preliminary data.</text>
</comment>
<dbReference type="EMBL" id="JAADJU010000001">
    <property type="protein sequence ID" value="NMP25710.1"/>
    <property type="molecule type" value="Genomic_DNA"/>
</dbReference>
<proteinExistence type="predicted"/>
<organism evidence="2 3">
    <name type="scientific">Rouxiella aceris</name>
    <dbReference type="NCBI Taxonomy" id="2703884"/>
    <lineage>
        <taxon>Bacteria</taxon>
        <taxon>Pseudomonadati</taxon>
        <taxon>Pseudomonadota</taxon>
        <taxon>Gammaproteobacteria</taxon>
        <taxon>Enterobacterales</taxon>
        <taxon>Yersiniaceae</taxon>
        <taxon>Rouxiella</taxon>
    </lineage>
</organism>
<dbReference type="RefSeq" id="WP_169401391.1">
    <property type="nucleotide sequence ID" value="NZ_JAADJU010000001.1"/>
</dbReference>
<dbReference type="Proteomes" id="UP000585363">
    <property type="component" value="Unassembled WGS sequence"/>
</dbReference>
<evidence type="ECO:0000259" key="1">
    <source>
        <dbReference type="Pfam" id="PF04965"/>
    </source>
</evidence>
<dbReference type="InterPro" id="IPR007048">
    <property type="entry name" value="IraD/Gp25-like"/>
</dbReference>
<feature type="domain" description="IraD/Gp25-like" evidence="1">
    <location>
        <begin position="26"/>
        <end position="123"/>
    </location>
</feature>
<reference evidence="2 3" key="1">
    <citation type="submission" date="2020-01" db="EMBL/GenBank/DDBJ databases">
        <authorList>
            <person name="Lee S.D."/>
        </authorList>
    </citation>
    <scope>NUCLEOTIDE SEQUENCE [LARGE SCALE GENOMIC DNA]</scope>
    <source>
        <strain evidence="2 3">SAP-1</strain>
    </source>
</reference>
<protein>
    <submittedName>
        <fullName evidence="2">Lysozyme</fullName>
    </submittedName>
</protein>
<dbReference type="Pfam" id="PF04965">
    <property type="entry name" value="GPW_gp25"/>
    <property type="match status" value="1"/>
</dbReference>
<reference evidence="2 3" key="2">
    <citation type="submission" date="2020-06" db="EMBL/GenBank/DDBJ databases">
        <title>Polyphasic characterization of a Rahnella strain isolated from tree sap.</title>
        <authorList>
            <person name="Kim I.S."/>
        </authorList>
    </citation>
    <scope>NUCLEOTIDE SEQUENCE [LARGE SCALE GENOMIC DNA]</scope>
    <source>
        <strain evidence="2 3">SAP-1</strain>
    </source>
</reference>
<sequence>MKASIPALYDKLAISSDGAQSFSWQKSLIRDIAALLNDASRSASLNLAHRPYCAGAVINYGLPSLSRQLPISVELKVLAAHIQNIITTFEPRIDPKSIIVIPIVDAEQPAVLALLFDIHGRCQLSHEDHMINIRIALDYSCGTVQVI</sequence>
<evidence type="ECO:0000313" key="2">
    <source>
        <dbReference type="EMBL" id="NMP25710.1"/>
    </source>
</evidence>